<reference evidence="1" key="1">
    <citation type="journal article" date="2014" name="Front. Microbiol.">
        <title>High frequency of phylogenetically diverse reductive dehalogenase-homologous genes in deep subseafloor sedimentary metagenomes.</title>
        <authorList>
            <person name="Kawai M."/>
            <person name="Futagami T."/>
            <person name="Toyoda A."/>
            <person name="Takaki Y."/>
            <person name="Nishi S."/>
            <person name="Hori S."/>
            <person name="Arai W."/>
            <person name="Tsubouchi T."/>
            <person name="Morono Y."/>
            <person name="Uchiyama I."/>
            <person name="Ito T."/>
            <person name="Fujiyama A."/>
            <person name="Inagaki F."/>
            <person name="Takami H."/>
        </authorList>
    </citation>
    <scope>NUCLEOTIDE SEQUENCE</scope>
    <source>
        <strain evidence="1">Expedition CK06-06</strain>
    </source>
</reference>
<accession>X1EK57</accession>
<evidence type="ECO:0000313" key="1">
    <source>
        <dbReference type="EMBL" id="GAH09023.1"/>
    </source>
</evidence>
<dbReference type="EMBL" id="BART01030947">
    <property type="protein sequence ID" value="GAH09023.1"/>
    <property type="molecule type" value="Genomic_DNA"/>
</dbReference>
<proteinExistence type="predicted"/>
<sequence>MMTQIYDTSDNGLINWKNPGIPDDASDIDIPDSAEKLITKWENDIENKLRWEELPLLNSTQVVSRTVSQELVTVQPMSMPSQGLLHLDYVYRMNQSCIKENE</sequence>
<name>X1EK57_9ZZZZ</name>
<protein>
    <submittedName>
        <fullName evidence="1">Uncharacterized protein</fullName>
    </submittedName>
</protein>
<dbReference type="AlphaFoldDB" id="X1EK57"/>
<organism evidence="1">
    <name type="scientific">marine sediment metagenome</name>
    <dbReference type="NCBI Taxonomy" id="412755"/>
    <lineage>
        <taxon>unclassified sequences</taxon>
        <taxon>metagenomes</taxon>
        <taxon>ecological metagenomes</taxon>
    </lineage>
</organism>
<gene>
    <name evidence="1" type="ORF">S01H4_53879</name>
</gene>
<comment type="caution">
    <text evidence="1">The sequence shown here is derived from an EMBL/GenBank/DDBJ whole genome shotgun (WGS) entry which is preliminary data.</text>
</comment>